<dbReference type="InterPro" id="IPR036582">
    <property type="entry name" value="Mao_N_sf"/>
</dbReference>
<evidence type="ECO:0000259" key="2">
    <source>
        <dbReference type="Pfam" id="PF07833"/>
    </source>
</evidence>
<evidence type="ECO:0000313" key="4">
    <source>
        <dbReference type="Proteomes" id="UP000670947"/>
    </source>
</evidence>
<dbReference type="Proteomes" id="UP000670947">
    <property type="component" value="Unassembled WGS sequence"/>
</dbReference>
<sequence length="317" mass="34320">MKKMLVVVAAAAGLLAASATSHAAAPSKIVVGGKPVQLVDPLVVDKGRILVPLRALADSLGASTTWNQAAKTATVRKWSETSTLIPGKNTAYSVKANQTHKVTLDASVKLVHNRVYVPLRFLARLYGYRVAASGDTAFVNSPLTASEQDTLYKGELAKARQFAMDKGSKNAHYAIKPIPYSHEREGFETAYFFPIGEANRFFLITDDTVSFYEVKDDFFVVTWQARIPVGQKDTDQLFMDGKVTDAAGIKPEIKREFFFYRTSGLVTSTNITAGKIDPDGKTAVTGVKRIVGDEVKEASGSLALALPGEVRAEATKE</sequence>
<comment type="caution">
    <text evidence="3">The sequence shown here is derived from an EMBL/GenBank/DDBJ whole genome shotgun (WGS) entry which is preliminary data.</text>
</comment>
<feature type="signal peptide" evidence="1">
    <location>
        <begin position="1"/>
        <end position="23"/>
    </location>
</feature>
<dbReference type="EMBL" id="JAGGDJ010000007">
    <property type="protein sequence ID" value="MBO7745107.1"/>
    <property type="molecule type" value="Genomic_DNA"/>
</dbReference>
<proteinExistence type="predicted"/>
<evidence type="ECO:0000313" key="3">
    <source>
        <dbReference type="EMBL" id="MBO7745107.1"/>
    </source>
</evidence>
<dbReference type="Gene3D" id="3.30.457.10">
    <property type="entry name" value="Copper amine oxidase-like, N-terminal domain"/>
    <property type="match status" value="1"/>
</dbReference>
<keyword evidence="1" id="KW-0732">Signal</keyword>
<feature type="chain" id="PRO_5046267351" evidence="1">
    <location>
        <begin position="24"/>
        <end position="317"/>
    </location>
</feature>
<gene>
    <name evidence="3" type="ORF">I8J29_12935</name>
</gene>
<organism evidence="3 4">
    <name type="scientific">Paenibacillus artemisiicola</name>
    <dbReference type="NCBI Taxonomy" id="1172618"/>
    <lineage>
        <taxon>Bacteria</taxon>
        <taxon>Bacillati</taxon>
        <taxon>Bacillota</taxon>
        <taxon>Bacilli</taxon>
        <taxon>Bacillales</taxon>
        <taxon>Paenibacillaceae</taxon>
        <taxon>Paenibacillus</taxon>
    </lineage>
</organism>
<dbReference type="InterPro" id="IPR012854">
    <property type="entry name" value="Cu_amine_oxidase-like_N"/>
</dbReference>
<dbReference type="SUPFAM" id="SSF55383">
    <property type="entry name" value="Copper amine oxidase, domain N"/>
    <property type="match status" value="1"/>
</dbReference>
<dbReference type="Pfam" id="PF07833">
    <property type="entry name" value="Cu_amine_oxidN1"/>
    <property type="match status" value="1"/>
</dbReference>
<reference evidence="3 4" key="1">
    <citation type="submission" date="2021-03" db="EMBL/GenBank/DDBJ databases">
        <title>Paenibacillus artemisicola MWE-103 whole genome sequence.</title>
        <authorList>
            <person name="Ham Y.J."/>
        </authorList>
    </citation>
    <scope>NUCLEOTIDE SEQUENCE [LARGE SCALE GENOMIC DNA]</scope>
    <source>
        <strain evidence="3 4">MWE-103</strain>
    </source>
</reference>
<dbReference type="RefSeq" id="WP_208848010.1">
    <property type="nucleotide sequence ID" value="NZ_JAGGDJ010000007.1"/>
</dbReference>
<evidence type="ECO:0000256" key="1">
    <source>
        <dbReference type="SAM" id="SignalP"/>
    </source>
</evidence>
<feature type="domain" description="Copper amine oxidase-like N-terminal" evidence="2">
    <location>
        <begin position="31"/>
        <end position="137"/>
    </location>
</feature>
<protein>
    <submittedName>
        <fullName evidence="3">Copper amine oxidase N-terminal domain-containing protein</fullName>
    </submittedName>
</protein>
<accession>A0ABS3WA00</accession>
<keyword evidence="4" id="KW-1185">Reference proteome</keyword>
<name>A0ABS3WA00_9BACL</name>